<dbReference type="InterPro" id="IPR011204">
    <property type="entry name" value="Virulence_RhuM-like"/>
</dbReference>
<dbReference type="PANTHER" id="PTHR35810:SF1">
    <property type="entry name" value="CYTOPLASMIC PROTEIN"/>
    <property type="match status" value="1"/>
</dbReference>
<dbReference type="Pfam" id="PF13310">
    <property type="entry name" value="Virulence_RhuM"/>
    <property type="match status" value="1"/>
</dbReference>
<protein>
    <submittedName>
        <fullName evidence="1">Cell filamentation protein Fic</fullName>
    </submittedName>
</protein>
<name>A0A2M6WUJ0_9BACT</name>
<dbReference type="Proteomes" id="UP000228533">
    <property type="component" value="Unassembled WGS sequence"/>
</dbReference>
<reference evidence="2" key="1">
    <citation type="submission" date="2017-09" db="EMBL/GenBank/DDBJ databases">
        <title>Depth-based differentiation of microbial function through sediment-hosted aquifers and enrichment of novel symbionts in the deep terrestrial subsurface.</title>
        <authorList>
            <person name="Probst A.J."/>
            <person name="Ladd B."/>
            <person name="Jarett J.K."/>
            <person name="Geller-Mcgrath D.E."/>
            <person name="Sieber C.M.K."/>
            <person name="Emerson J.B."/>
            <person name="Anantharaman K."/>
            <person name="Thomas B.C."/>
            <person name="Malmstrom R."/>
            <person name="Stieglmeier M."/>
            <person name="Klingl A."/>
            <person name="Woyke T."/>
            <person name="Ryan C.M."/>
            <person name="Banfield J.F."/>
        </authorList>
    </citation>
    <scope>NUCLEOTIDE SEQUENCE [LARGE SCALE GENOMIC DNA]</scope>
</reference>
<proteinExistence type="predicted"/>
<comment type="caution">
    <text evidence="1">The sequence shown here is derived from an EMBL/GenBank/DDBJ whole genome shotgun (WGS) entry which is preliminary data.</text>
</comment>
<evidence type="ECO:0000313" key="1">
    <source>
        <dbReference type="EMBL" id="PIT96440.1"/>
    </source>
</evidence>
<sequence>MKKVIKHNAFTEFLLYTTPNGKVKVEIFLHNETIWLTQAKIGELFGVDRSVVTKHLQNIYSESELIKKATSAKIAQVQIEGERQVKRDVNFYNLDAIISVGYRVNSAQATRFRIWATQILKEYIIKGFAMDDERLKNPSNIFGQDYFEEQLARIRNIRSSERRFYQKITDIYAQCSADYNPNAEITKTFFATVQNKLHFAISGQTASEIIYHRIDSQKSNLGLTSWKNAPQGAVRKTDVGIAKNYLDEKELDGLNRVVMMYLEYAETQAQKGIIMNMEDWIKKLDAFLQFNERDILQDNGKISHEVALVLAEKEYEKYRIAQDRQLESDFDREVKKLLDKKA</sequence>
<dbReference type="EMBL" id="PFAM01000004">
    <property type="protein sequence ID" value="PIT96440.1"/>
    <property type="molecule type" value="Genomic_DNA"/>
</dbReference>
<accession>A0A2M6WUJ0</accession>
<dbReference type="AlphaFoldDB" id="A0A2M6WUJ0"/>
<organism evidence="1 2">
    <name type="scientific">Candidatus Falkowbacteria bacterium CG10_big_fil_rev_8_21_14_0_10_37_14</name>
    <dbReference type="NCBI Taxonomy" id="1974561"/>
    <lineage>
        <taxon>Bacteria</taxon>
        <taxon>Candidatus Falkowiibacteriota</taxon>
    </lineage>
</organism>
<evidence type="ECO:0000313" key="2">
    <source>
        <dbReference type="Proteomes" id="UP000228533"/>
    </source>
</evidence>
<gene>
    <name evidence="1" type="ORF">COT94_00560</name>
</gene>
<dbReference type="PANTHER" id="PTHR35810">
    <property type="entry name" value="CYTOPLASMIC PROTEIN-RELATED"/>
    <property type="match status" value="1"/>
</dbReference>
<dbReference type="PIRSF" id="PIRSF015268">
    <property type="entry name" value="Virulence_RhuM"/>
    <property type="match status" value="1"/>
</dbReference>